<evidence type="ECO:0000313" key="1">
    <source>
        <dbReference type="EMBL" id="SFE00975.1"/>
    </source>
</evidence>
<dbReference type="RefSeq" id="WP_093923131.1">
    <property type="nucleotide sequence ID" value="NZ_FOMW01000004.1"/>
</dbReference>
<keyword evidence="2" id="KW-1185">Reference proteome</keyword>
<dbReference type="OrthoDB" id="7726846at2"/>
<dbReference type="Proteomes" id="UP000198977">
    <property type="component" value="Unassembled WGS sequence"/>
</dbReference>
<dbReference type="EMBL" id="FOMW01000004">
    <property type="protein sequence ID" value="SFE00975.1"/>
    <property type="molecule type" value="Genomic_DNA"/>
</dbReference>
<gene>
    <name evidence="1" type="ORF">SAMN04488523_104208</name>
</gene>
<dbReference type="STRING" id="74348.SAMN04488523_104208"/>
<dbReference type="AlphaFoldDB" id="A0A1I1X0L7"/>
<accession>A0A1I1X0L7</accession>
<protein>
    <recommendedName>
        <fullName evidence="3">Mono-oxygenase ydhR</fullName>
    </recommendedName>
</protein>
<sequence>MQMICHHLITDFDAWKAAFDADDEARRAAGLSVLQVWRDKHDGKHAFFLLQVNDRDRAQAWIDRSDALTSDDKGTVTQATAYFVETA</sequence>
<evidence type="ECO:0000313" key="2">
    <source>
        <dbReference type="Proteomes" id="UP000198977"/>
    </source>
</evidence>
<reference evidence="1 2" key="1">
    <citation type="submission" date="2016-10" db="EMBL/GenBank/DDBJ databases">
        <authorList>
            <person name="de Groot N.N."/>
        </authorList>
    </citation>
    <scope>NUCLEOTIDE SEQUENCE [LARGE SCALE GENOMIC DNA]</scope>
    <source>
        <strain evidence="1 2">DSM 11443</strain>
    </source>
</reference>
<evidence type="ECO:0008006" key="3">
    <source>
        <dbReference type="Google" id="ProtNLM"/>
    </source>
</evidence>
<organism evidence="1 2">
    <name type="scientific">Sulfitobacter brevis</name>
    <dbReference type="NCBI Taxonomy" id="74348"/>
    <lineage>
        <taxon>Bacteria</taxon>
        <taxon>Pseudomonadati</taxon>
        <taxon>Pseudomonadota</taxon>
        <taxon>Alphaproteobacteria</taxon>
        <taxon>Rhodobacterales</taxon>
        <taxon>Roseobacteraceae</taxon>
        <taxon>Sulfitobacter</taxon>
    </lineage>
</organism>
<proteinExistence type="predicted"/>
<name>A0A1I1X0L7_9RHOB</name>